<dbReference type="STRING" id="742743.HMPREF9453_00347"/>
<dbReference type="AlphaFoldDB" id="H1CYA9"/>
<dbReference type="Gene3D" id="2.130.10.10">
    <property type="entry name" value="YVTN repeat-like/Quinoprotein amine dehydrogenase"/>
    <property type="match status" value="1"/>
</dbReference>
<name>H1CYA9_9FIRM</name>
<dbReference type="SMART" id="SM00564">
    <property type="entry name" value="PQQ"/>
    <property type="match status" value="1"/>
</dbReference>
<protein>
    <submittedName>
        <fullName evidence="1">Uncharacterized protein</fullName>
    </submittedName>
</protein>
<dbReference type="PATRIC" id="fig|742743.3.peg.358"/>
<dbReference type="OrthoDB" id="9762291at2"/>
<gene>
    <name evidence="1" type="ORF">HMPREF9453_00347</name>
</gene>
<sequence length="468" mass="52093">MKQWKTTGLFFLLFATWLTLFWVTGSRTPWQMFTPRNQDDGIVVPLGEMAGRNYDRMGFEGGEIRYVPSGGWLVGTANGELRLLSKEGGEKWSHPIGSGLIRSLSLSPDGKRVYVGEKSPDGYLYAMNTSSGDILWKFKGFDVIGGEPDIRADPQTIHISTDREGNIYAVFYRFTITDSGQRGYLSRVVSFTPSGEERWRFPKDHAMDGWVNWGEISKDGSSFAFGTANYDKSKIENLEYNKNIYVLDGRDGTLLHSTVIDTAPHFGSVTMRNGPVWEEGGNYLSTITSDGRAFLFDKEGHILWQRTLAEPKEMNGTWFFAAGRDALFVPEGVIFDTINTFSRDNWQMPSPVIHPSSNSLFFFDLSGTFRWKYRTGGEIEALDAAKGVAALAVGRNVRNHDYKAHGAEAVNLADGSRICRFHTAGPLQNIAISDDASLMAGIEVPAVTPEGSLLGAYRLHIWKIAEQS</sequence>
<proteinExistence type="predicted"/>
<keyword evidence="2" id="KW-1185">Reference proteome</keyword>
<reference evidence="1 2" key="1">
    <citation type="submission" date="2011-11" db="EMBL/GenBank/DDBJ databases">
        <title>The Genome Sequence of Dialister succinatiphilus YIT 11850.</title>
        <authorList>
            <consortium name="The Broad Institute Genome Sequencing Platform"/>
            <person name="Earl A."/>
            <person name="Ward D."/>
            <person name="Feldgarden M."/>
            <person name="Gevers D."/>
            <person name="Morotomi M."/>
            <person name="Young S.K."/>
            <person name="Zeng Q."/>
            <person name="Gargeya S."/>
            <person name="Fitzgerald M."/>
            <person name="Haas B."/>
            <person name="Abouelleil A."/>
            <person name="Alvarado L."/>
            <person name="Arachchi H.M."/>
            <person name="Berlin A."/>
            <person name="Brown A."/>
            <person name="Chapman S.B."/>
            <person name="Dunbar C."/>
            <person name="Gearin G."/>
            <person name="Goldberg J."/>
            <person name="Griggs A."/>
            <person name="Gujja S."/>
            <person name="Heiman D."/>
            <person name="Howarth C."/>
            <person name="Lui A."/>
            <person name="MacDonald P.J.P."/>
            <person name="Montmayeur A."/>
            <person name="Murphy C."/>
            <person name="Neiman D."/>
            <person name="Pearson M."/>
            <person name="Priest M."/>
            <person name="Roberts A."/>
            <person name="Saif S."/>
            <person name="Shea T."/>
            <person name="Sisk P."/>
            <person name="Stolte C."/>
            <person name="Sykes S."/>
            <person name="Wortman J."/>
            <person name="Nusbaum C."/>
            <person name="Birren B."/>
        </authorList>
    </citation>
    <scope>NUCLEOTIDE SEQUENCE [LARGE SCALE GENOMIC DNA]</scope>
    <source>
        <strain evidence="1 2">YIT 11850</strain>
    </source>
</reference>
<dbReference type="InterPro" id="IPR015943">
    <property type="entry name" value="WD40/YVTN_repeat-like_dom_sf"/>
</dbReference>
<dbReference type="HOGENOM" id="CLU_590321_0_0_9"/>
<organism evidence="1 2">
    <name type="scientific">Dialister succinatiphilus YIT 11850</name>
    <dbReference type="NCBI Taxonomy" id="742743"/>
    <lineage>
        <taxon>Bacteria</taxon>
        <taxon>Bacillati</taxon>
        <taxon>Bacillota</taxon>
        <taxon>Negativicutes</taxon>
        <taxon>Veillonellales</taxon>
        <taxon>Veillonellaceae</taxon>
        <taxon>Dialister</taxon>
    </lineage>
</organism>
<comment type="caution">
    <text evidence="1">The sequence shown here is derived from an EMBL/GenBank/DDBJ whole genome shotgun (WGS) entry which is preliminary data.</text>
</comment>
<dbReference type="eggNOG" id="COG2319">
    <property type="taxonomic scope" value="Bacteria"/>
</dbReference>
<dbReference type="RefSeq" id="WP_008858853.1">
    <property type="nucleotide sequence ID" value="NZ_JH591187.1"/>
</dbReference>
<evidence type="ECO:0000313" key="1">
    <source>
        <dbReference type="EMBL" id="EHO63776.1"/>
    </source>
</evidence>
<dbReference type="EMBL" id="ADLT01000009">
    <property type="protein sequence ID" value="EHO63776.1"/>
    <property type="molecule type" value="Genomic_DNA"/>
</dbReference>
<dbReference type="Proteomes" id="UP000003277">
    <property type="component" value="Unassembled WGS sequence"/>
</dbReference>
<dbReference type="InterPro" id="IPR011047">
    <property type="entry name" value="Quinoprotein_ADH-like_sf"/>
</dbReference>
<dbReference type="SUPFAM" id="SSF50998">
    <property type="entry name" value="Quinoprotein alcohol dehydrogenase-like"/>
    <property type="match status" value="1"/>
</dbReference>
<evidence type="ECO:0000313" key="2">
    <source>
        <dbReference type="Proteomes" id="UP000003277"/>
    </source>
</evidence>
<accession>H1CYA9</accession>
<dbReference type="InterPro" id="IPR018391">
    <property type="entry name" value="PQQ_b-propeller_rpt"/>
</dbReference>